<keyword evidence="2" id="KW-1133">Transmembrane helix</keyword>
<feature type="transmembrane region" description="Helical" evidence="2">
    <location>
        <begin position="20"/>
        <end position="41"/>
    </location>
</feature>
<dbReference type="PROSITE" id="PS50883">
    <property type="entry name" value="EAL"/>
    <property type="match status" value="1"/>
</dbReference>
<protein>
    <submittedName>
        <fullName evidence="7">PAS domain S-box/diguanylate cyclase (GGDEF) domain-containing protein</fullName>
    </submittedName>
</protein>
<feature type="domain" description="PAS" evidence="3">
    <location>
        <begin position="743"/>
        <end position="788"/>
    </location>
</feature>
<dbReference type="CDD" id="cd01948">
    <property type="entry name" value="EAL"/>
    <property type="match status" value="1"/>
</dbReference>
<dbReference type="Pfam" id="PF00563">
    <property type="entry name" value="EAL"/>
    <property type="match status" value="1"/>
</dbReference>
<evidence type="ECO:0000259" key="4">
    <source>
        <dbReference type="PROSITE" id="PS50113"/>
    </source>
</evidence>
<dbReference type="PROSITE" id="PS50112">
    <property type="entry name" value="PAS"/>
    <property type="match status" value="3"/>
</dbReference>
<sequence>MNQPLKPSSTTRRLTPARVAILYAALALFGVMVFGTLLTYGFDDPVMQGRIELAKDMLFVLVTSILFFFLLKQWRDPIPVQNAPSASSIRSTSSPIRRWEDLPGKLPWQVLACVGLLALVPLVGFVVVKVNAPHFEHEAYEDLQAIVDLKAEQVENWVAERESDALVIMAQAGLPEQVFDLQVPGGSKLEDKLRERLAITMSAMHIEALSLIDAQGKQLMALGPTRQWSPQMPLLLPWALASARPQRSAIFVDAEGHSALDLVVPLFKTDTGELQPVGFVVIYISLERFLFPYIQRWPAGSPSGETLLVRRDGDSAICLTDLRHKQDGDAAKRVPMSRTELPAVVAINTAHPGTTQGIDYRGAAVLAAFRPVTGTDWVLLAKLDRDEVLKPLHVLVSWISLIALLSFVILGAVMLLLWRQRGRTLQLEVQANSDRLLRRFFDLPFIGIAVSSPTSKHWVQFNDRLCEILGYPREDLIRITLAEMTHPDDLGVDVAEFERVMRGESEGYALDKRFIRKDGSTVFASLDVKCVRQADGTPEYFIATVQDITARKQAEARILRLTRMYSALSECNQAIVRCTSQEELFPQICRFAVEYGGMKLAWVGLLDHDTQLVRPSATYGEGADFLHRTQVSADADSPYGKGATGTAIRERRPVWILDYLADPRTAAWHEHAAQAGWGAVGALPLTRRDEVVGALIIYANTGDTFDVEVRDLLVEMAYDISFALTYFAKDAERRQMETALRESESRFRDLYENAPLAYQSLDLVGNILDVNEAWLNMLGRTRDEVIGRFVGDFMTDVSVDTMELEYPNFQHTGSVDGPLFQFVRRDGTHRLLMVNGRISRDKEGNFLQTHCILTDLTERQKAEEQLTLAAKVFEQSAEGIIVTDADLNILMVNRAFSEITGYSAIEVLGKNPRMLASGHHDLHFYRALWYAVCTEGHWQGELWNRRKDGNICPESATISQVRDSNGKVSHYVGIFSDISEDKANEAHIHRLAHFDALTGLPNRNLLAGRVSQALSMAERDGESLALVFLDLDRFKNVNDSLGHRVGDELLIQVAWRLQSTLRDEDTVSRLGGDEFVLVLPGASVDGAAHVAEKLLKTLSQPYRVEQHELTITPSLGIAMYPADGATYEALSMCADAAMYRAKHGGRHTFRFFTREMQDRSDRALQLENFLRNALELDQLELHYQPQISLESGGIIGVEALLRWRHPELGSVAPGDFIPVAEDSGLILPIGEWVLRTAIRQMKAWIDAGLSPMVMAVNLSVVQFRQAKLPELVTQILDEFKLPAHCLELELTEGVAMEDPPAAVAVMNDLYERGIRMSIDDFGTGYSSLSYLKRFKVYKLKIDQSFVCDISSDPEDAAIVDAIIGLSGSLGLQTIAEGVETAEQVAFLRDKGCDEVQGYFFARPMPAEQFEAFVRDYRPVK</sequence>
<dbReference type="CDD" id="cd01949">
    <property type="entry name" value="GGDEF"/>
    <property type="match status" value="1"/>
</dbReference>
<dbReference type="InterPro" id="IPR000014">
    <property type="entry name" value="PAS"/>
</dbReference>
<dbReference type="EMBL" id="FLQY01000189">
    <property type="protein sequence ID" value="SBT08358.1"/>
    <property type="molecule type" value="Genomic_DNA"/>
</dbReference>
<dbReference type="FunFam" id="3.20.20.450:FF:000001">
    <property type="entry name" value="Cyclic di-GMP phosphodiesterase yahA"/>
    <property type="match status" value="1"/>
</dbReference>
<organism evidence="7 8">
    <name type="scientific">Candidatus Propionivibrio aalborgensis</name>
    <dbReference type="NCBI Taxonomy" id="1860101"/>
    <lineage>
        <taxon>Bacteria</taxon>
        <taxon>Pseudomonadati</taxon>
        <taxon>Pseudomonadota</taxon>
        <taxon>Betaproteobacteria</taxon>
        <taxon>Rhodocyclales</taxon>
        <taxon>Rhodocyclaceae</taxon>
        <taxon>Propionivibrio</taxon>
    </lineage>
</organism>
<evidence type="ECO:0000256" key="2">
    <source>
        <dbReference type="SAM" id="Phobius"/>
    </source>
</evidence>
<dbReference type="Gene3D" id="3.30.450.20">
    <property type="entry name" value="PAS domain"/>
    <property type="match status" value="3"/>
</dbReference>
<dbReference type="RefSeq" id="WP_186411205.1">
    <property type="nucleotide sequence ID" value="NZ_FLQY01000189.1"/>
</dbReference>
<feature type="domain" description="PAC" evidence="4">
    <location>
        <begin position="938"/>
        <end position="990"/>
    </location>
</feature>
<dbReference type="InterPro" id="IPR013655">
    <property type="entry name" value="PAS_fold_3"/>
</dbReference>
<dbReference type="SUPFAM" id="SSF141868">
    <property type="entry name" value="EAL domain-like"/>
    <property type="match status" value="1"/>
</dbReference>
<dbReference type="InterPro" id="IPR000700">
    <property type="entry name" value="PAS-assoc_C"/>
</dbReference>
<dbReference type="Pfam" id="PF13426">
    <property type="entry name" value="PAS_9"/>
    <property type="match status" value="2"/>
</dbReference>
<dbReference type="InterPro" id="IPR001633">
    <property type="entry name" value="EAL_dom"/>
</dbReference>
<dbReference type="Proteomes" id="UP000199600">
    <property type="component" value="Unassembled WGS sequence"/>
</dbReference>
<dbReference type="FunFam" id="3.30.70.270:FF:000001">
    <property type="entry name" value="Diguanylate cyclase domain protein"/>
    <property type="match status" value="1"/>
</dbReference>
<dbReference type="InterPro" id="IPR003018">
    <property type="entry name" value="GAF"/>
</dbReference>
<feature type="transmembrane region" description="Helical" evidence="2">
    <location>
        <begin position="53"/>
        <end position="71"/>
    </location>
</feature>
<keyword evidence="2" id="KW-0472">Membrane</keyword>
<dbReference type="SMART" id="SM00052">
    <property type="entry name" value="EAL"/>
    <property type="match status" value="1"/>
</dbReference>
<gene>
    <name evidence="7" type="ORF">PROAA_2690001</name>
</gene>
<evidence type="ECO:0000256" key="1">
    <source>
        <dbReference type="ARBA" id="ARBA00051114"/>
    </source>
</evidence>
<dbReference type="InterPro" id="IPR000160">
    <property type="entry name" value="GGDEF_dom"/>
</dbReference>
<proteinExistence type="predicted"/>
<evidence type="ECO:0000259" key="3">
    <source>
        <dbReference type="PROSITE" id="PS50112"/>
    </source>
</evidence>
<dbReference type="Gene3D" id="3.30.450.40">
    <property type="match status" value="1"/>
</dbReference>
<dbReference type="PANTHER" id="PTHR44757">
    <property type="entry name" value="DIGUANYLATE CYCLASE DGCP"/>
    <property type="match status" value="1"/>
</dbReference>
<evidence type="ECO:0000259" key="6">
    <source>
        <dbReference type="PROSITE" id="PS50887"/>
    </source>
</evidence>
<feature type="domain" description="EAL" evidence="5">
    <location>
        <begin position="1163"/>
        <end position="1417"/>
    </location>
</feature>
<dbReference type="SMART" id="SM00065">
    <property type="entry name" value="GAF"/>
    <property type="match status" value="1"/>
</dbReference>
<dbReference type="InterPro" id="IPR043128">
    <property type="entry name" value="Rev_trsase/Diguanyl_cyclase"/>
</dbReference>
<dbReference type="InterPro" id="IPR035965">
    <property type="entry name" value="PAS-like_dom_sf"/>
</dbReference>
<feature type="transmembrane region" description="Helical" evidence="2">
    <location>
        <begin position="108"/>
        <end position="128"/>
    </location>
</feature>
<dbReference type="GO" id="GO:0071111">
    <property type="term" value="F:cyclic-guanylate-specific phosphodiesterase activity"/>
    <property type="evidence" value="ECO:0007669"/>
    <property type="project" value="UniProtKB-EC"/>
</dbReference>
<dbReference type="InterPro" id="IPR052155">
    <property type="entry name" value="Biofilm_reg_signaling"/>
</dbReference>
<dbReference type="CDD" id="cd00130">
    <property type="entry name" value="PAS"/>
    <property type="match status" value="3"/>
</dbReference>
<dbReference type="SMART" id="SM00267">
    <property type="entry name" value="GGDEF"/>
    <property type="match status" value="1"/>
</dbReference>
<dbReference type="SUPFAM" id="SSF55781">
    <property type="entry name" value="GAF domain-like"/>
    <property type="match status" value="1"/>
</dbReference>
<dbReference type="Gene3D" id="3.20.20.450">
    <property type="entry name" value="EAL domain"/>
    <property type="match status" value="1"/>
</dbReference>
<dbReference type="SMART" id="SM00086">
    <property type="entry name" value="PAC"/>
    <property type="match status" value="3"/>
</dbReference>
<dbReference type="Pfam" id="PF00990">
    <property type="entry name" value="GGDEF"/>
    <property type="match status" value="1"/>
</dbReference>
<dbReference type="NCBIfam" id="TIGR00229">
    <property type="entry name" value="sensory_box"/>
    <property type="match status" value="3"/>
</dbReference>
<feature type="domain" description="PAC" evidence="4">
    <location>
        <begin position="816"/>
        <end position="868"/>
    </location>
</feature>
<dbReference type="Gene3D" id="3.30.70.270">
    <property type="match status" value="1"/>
</dbReference>
<dbReference type="InterPro" id="IPR029787">
    <property type="entry name" value="Nucleotide_cyclase"/>
</dbReference>
<dbReference type="InterPro" id="IPR001610">
    <property type="entry name" value="PAC"/>
</dbReference>
<accession>A0A1A8XWH4</accession>
<dbReference type="PANTHER" id="PTHR44757:SF2">
    <property type="entry name" value="BIOFILM ARCHITECTURE MAINTENANCE PROTEIN MBAA"/>
    <property type="match status" value="1"/>
</dbReference>
<feature type="transmembrane region" description="Helical" evidence="2">
    <location>
        <begin position="392"/>
        <end position="418"/>
    </location>
</feature>
<keyword evidence="8" id="KW-1185">Reference proteome</keyword>
<feature type="domain" description="PAS" evidence="3">
    <location>
        <begin position="865"/>
        <end position="911"/>
    </location>
</feature>
<feature type="domain" description="PAC" evidence="4">
    <location>
        <begin position="508"/>
        <end position="560"/>
    </location>
</feature>
<dbReference type="InterPro" id="IPR029016">
    <property type="entry name" value="GAF-like_dom_sf"/>
</dbReference>
<evidence type="ECO:0000313" key="8">
    <source>
        <dbReference type="Proteomes" id="UP000199600"/>
    </source>
</evidence>
<feature type="domain" description="GGDEF" evidence="6">
    <location>
        <begin position="1022"/>
        <end position="1154"/>
    </location>
</feature>
<dbReference type="PROSITE" id="PS50113">
    <property type="entry name" value="PAC"/>
    <property type="match status" value="3"/>
</dbReference>
<reference evidence="7 8" key="1">
    <citation type="submission" date="2016-06" db="EMBL/GenBank/DDBJ databases">
        <authorList>
            <person name="Kjaerup R.B."/>
            <person name="Dalgaard T.S."/>
            <person name="Juul-Madsen H.R."/>
        </authorList>
    </citation>
    <scope>NUCLEOTIDE SEQUENCE [LARGE SCALE GENOMIC DNA]</scope>
    <source>
        <strain evidence="7">2</strain>
    </source>
</reference>
<dbReference type="SUPFAM" id="SSF55785">
    <property type="entry name" value="PYP-like sensor domain (PAS domain)"/>
    <property type="match status" value="3"/>
</dbReference>
<dbReference type="SMART" id="SM00091">
    <property type="entry name" value="PAS"/>
    <property type="match status" value="3"/>
</dbReference>
<dbReference type="NCBIfam" id="TIGR00254">
    <property type="entry name" value="GGDEF"/>
    <property type="match status" value="1"/>
</dbReference>
<evidence type="ECO:0000313" key="7">
    <source>
        <dbReference type="EMBL" id="SBT08358.1"/>
    </source>
</evidence>
<name>A0A1A8XWH4_9RHOO</name>
<dbReference type="SUPFAM" id="SSF55073">
    <property type="entry name" value="Nucleotide cyclase"/>
    <property type="match status" value="1"/>
</dbReference>
<dbReference type="PROSITE" id="PS50887">
    <property type="entry name" value="GGDEF"/>
    <property type="match status" value="1"/>
</dbReference>
<evidence type="ECO:0000259" key="5">
    <source>
        <dbReference type="PROSITE" id="PS50883"/>
    </source>
</evidence>
<dbReference type="Pfam" id="PF08447">
    <property type="entry name" value="PAS_3"/>
    <property type="match status" value="1"/>
</dbReference>
<feature type="domain" description="PAS" evidence="3">
    <location>
        <begin position="461"/>
        <end position="504"/>
    </location>
</feature>
<dbReference type="Pfam" id="PF13185">
    <property type="entry name" value="GAF_2"/>
    <property type="match status" value="1"/>
</dbReference>
<keyword evidence="2" id="KW-0812">Transmembrane</keyword>
<dbReference type="InterPro" id="IPR035919">
    <property type="entry name" value="EAL_sf"/>
</dbReference>
<comment type="catalytic activity">
    <reaction evidence="1">
        <text>3',3'-c-di-GMP + H2O = 5'-phosphoguanylyl(3'-&gt;5')guanosine + H(+)</text>
        <dbReference type="Rhea" id="RHEA:24902"/>
        <dbReference type="ChEBI" id="CHEBI:15377"/>
        <dbReference type="ChEBI" id="CHEBI:15378"/>
        <dbReference type="ChEBI" id="CHEBI:58754"/>
        <dbReference type="ChEBI" id="CHEBI:58805"/>
        <dbReference type="EC" id="3.1.4.52"/>
    </reaction>
    <physiologicalReaction direction="left-to-right" evidence="1">
        <dbReference type="Rhea" id="RHEA:24903"/>
    </physiologicalReaction>
</comment>
<dbReference type="GO" id="GO:0071732">
    <property type="term" value="P:cellular response to nitric oxide"/>
    <property type="evidence" value="ECO:0007669"/>
    <property type="project" value="UniProtKB-ARBA"/>
</dbReference>